<dbReference type="InterPro" id="IPR010970">
    <property type="entry name" value="Cys_dSase_SufS"/>
</dbReference>
<comment type="catalytic activity">
    <reaction evidence="6 8">
        <text>(sulfur carrier)-H + L-cysteine = (sulfur carrier)-SH + L-alanine</text>
        <dbReference type="Rhea" id="RHEA:43892"/>
        <dbReference type="Rhea" id="RHEA-COMP:14737"/>
        <dbReference type="Rhea" id="RHEA-COMP:14739"/>
        <dbReference type="ChEBI" id="CHEBI:29917"/>
        <dbReference type="ChEBI" id="CHEBI:35235"/>
        <dbReference type="ChEBI" id="CHEBI:57972"/>
        <dbReference type="ChEBI" id="CHEBI:64428"/>
        <dbReference type="EC" id="2.8.1.7"/>
    </reaction>
</comment>
<keyword evidence="5 8" id="KW-0663">Pyridoxal phosphate</keyword>
<dbReference type="CDD" id="cd06453">
    <property type="entry name" value="SufS_like"/>
    <property type="match status" value="1"/>
</dbReference>
<dbReference type="STRING" id="391936.S7S_03720"/>
<dbReference type="InterPro" id="IPR015424">
    <property type="entry name" value="PyrdxlP-dep_Trfase"/>
</dbReference>
<protein>
    <recommendedName>
        <fullName evidence="8">Cysteine desulfurase</fullName>
        <ecNumber evidence="8">2.8.1.7</ecNumber>
    </recommendedName>
</protein>
<dbReference type="PIRSF" id="PIRSF005572">
    <property type="entry name" value="NifS"/>
    <property type="match status" value="1"/>
</dbReference>
<dbReference type="InterPro" id="IPR015421">
    <property type="entry name" value="PyrdxlP-dep_Trfase_major"/>
</dbReference>
<evidence type="ECO:0000256" key="8">
    <source>
        <dbReference type="RuleBase" id="RU004506"/>
    </source>
</evidence>
<evidence type="ECO:0000256" key="4">
    <source>
        <dbReference type="ARBA" id="ARBA00022679"/>
    </source>
</evidence>
<dbReference type="OrthoDB" id="9808002at2"/>
<dbReference type="AlphaFoldDB" id="A0A0B4XJE5"/>
<dbReference type="Gene3D" id="3.40.640.10">
    <property type="entry name" value="Type I PLP-dependent aspartate aminotransferase-like (Major domain)"/>
    <property type="match status" value="1"/>
</dbReference>
<comment type="cofactor">
    <cofactor evidence="1 7">
        <name>pyridoxal 5'-phosphate</name>
        <dbReference type="ChEBI" id="CHEBI:597326"/>
    </cofactor>
</comment>
<dbReference type="EMBL" id="CP004387">
    <property type="protein sequence ID" value="AJD47166.1"/>
    <property type="molecule type" value="Genomic_DNA"/>
</dbReference>
<dbReference type="Pfam" id="PF00266">
    <property type="entry name" value="Aminotran_5"/>
    <property type="match status" value="1"/>
</dbReference>
<dbReference type="GO" id="GO:0031071">
    <property type="term" value="F:cysteine desulfurase activity"/>
    <property type="evidence" value="ECO:0007669"/>
    <property type="project" value="UniProtKB-UniRule"/>
</dbReference>
<comment type="function">
    <text evidence="2 8">Catalyzes the removal of elemental sulfur and selenium atoms from L-cysteine, L-cystine, L-selenocysteine, and L-selenocystine to produce L-alanine.</text>
</comment>
<evidence type="ECO:0000256" key="2">
    <source>
        <dbReference type="ARBA" id="ARBA00002824"/>
    </source>
</evidence>
<keyword evidence="11" id="KW-1185">Reference proteome</keyword>
<comment type="similarity">
    <text evidence="3 8">Belongs to the class-V pyridoxal-phosphate-dependent aminotransferase family. Csd subfamily.</text>
</comment>
<keyword evidence="4 8" id="KW-0808">Transferase</keyword>
<evidence type="ECO:0000256" key="5">
    <source>
        <dbReference type="ARBA" id="ARBA00022898"/>
    </source>
</evidence>
<sequence>MNAALPAPNLDALRATFPILASEAYGKPLVYLDNAATTQKPRAVIEAIEHYYLHTNSNVHRGAHYLGDLATAALEDAREKVAAFLNARREEVIWTRGTTEGINLVAHSFGGSQLKAGDEVLISSLEHHANIVPWQQVCARTGATLRVIPLAADASLDLSNLDALINERTRIVAVVHVSNALGVINPVAEIIRRARAVGATVLLDAAQAVAHFPVDVQALDCDFLVFSGHKLFGPTGIGVLYGRQALLETMPPYQTGGEMIETVTFEASTWNQLPYKFEAGTPHIAGAVGLGAAIDWLNAQDRQAFLAHEEDLRDYVTERARAFPGLRIIGDTPSKVATLSFLLDGAHPNDVGTLLDQQGVAVRTGHHCTMPLMNLLGIPGTVRASFAPYNRRDDIDRLFTALEKAAKFL</sequence>
<dbReference type="KEGG" id="apac:S7S_03720"/>
<dbReference type="InterPro" id="IPR016454">
    <property type="entry name" value="Cysteine_dSase"/>
</dbReference>
<dbReference type="PANTHER" id="PTHR43586">
    <property type="entry name" value="CYSTEINE DESULFURASE"/>
    <property type="match status" value="1"/>
</dbReference>
<evidence type="ECO:0000313" key="11">
    <source>
        <dbReference type="Proteomes" id="UP000006764"/>
    </source>
</evidence>
<feature type="domain" description="Aminotransferase class V" evidence="9">
    <location>
        <begin position="30"/>
        <end position="398"/>
    </location>
</feature>
<dbReference type="GO" id="GO:0006534">
    <property type="term" value="P:cysteine metabolic process"/>
    <property type="evidence" value="ECO:0007669"/>
    <property type="project" value="UniProtKB-UniRule"/>
</dbReference>
<evidence type="ECO:0000313" key="10">
    <source>
        <dbReference type="EMBL" id="AJD47166.1"/>
    </source>
</evidence>
<dbReference type="GO" id="GO:0030170">
    <property type="term" value="F:pyridoxal phosphate binding"/>
    <property type="evidence" value="ECO:0007669"/>
    <property type="project" value="UniProtKB-UniRule"/>
</dbReference>
<dbReference type="InterPro" id="IPR020578">
    <property type="entry name" value="Aminotrans_V_PyrdxlP_BS"/>
</dbReference>
<dbReference type="PROSITE" id="PS00595">
    <property type="entry name" value="AA_TRANSFER_CLASS_5"/>
    <property type="match status" value="1"/>
</dbReference>
<dbReference type="SUPFAM" id="SSF53383">
    <property type="entry name" value="PLP-dependent transferases"/>
    <property type="match status" value="1"/>
</dbReference>
<dbReference type="Proteomes" id="UP000006764">
    <property type="component" value="Chromosome"/>
</dbReference>
<proteinExistence type="inferred from homology"/>
<dbReference type="HOGENOM" id="CLU_003433_2_5_6"/>
<dbReference type="InterPro" id="IPR015422">
    <property type="entry name" value="PyrdxlP-dep_Trfase_small"/>
</dbReference>
<dbReference type="RefSeq" id="WP_008738169.1">
    <property type="nucleotide sequence ID" value="NZ_CP004387.1"/>
</dbReference>
<gene>
    <name evidence="10" type="ORF">S7S_03720</name>
</gene>
<accession>A0A0B4XJE5</accession>
<evidence type="ECO:0000256" key="6">
    <source>
        <dbReference type="ARBA" id="ARBA00050776"/>
    </source>
</evidence>
<dbReference type="Gene3D" id="3.90.1150.10">
    <property type="entry name" value="Aspartate Aminotransferase, domain 1"/>
    <property type="match status" value="1"/>
</dbReference>
<name>A0A0B4XJE5_9GAMM</name>
<reference evidence="10 11" key="1">
    <citation type="journal article" date="2012" name="J. Bacteriol.">
        <title>Genome sequence of an alkane-degrading bacterium, Alcanivorax pacificus type strain W11-5, isolated from deep sea sediment.</title>
        <authorList>
            <person name="Lai Q."/>
            <person name="Shao Z."/>
        </authorList>
    </citation>
    <scope>NUCLEOTIDE SEQUENCE [LARGE SCALE GENOMIC DNA]</scope>
    <source>
        <strain evidence="10 11">W11-5</strain>
    </source>
</reference>
<organism evidence="10 11">
    <name type="scientific">Isoalcanivorax pacificus W11-5</name>
    <dbReference type="NCBI Taxonomy" id="391936"/>
    <lineage>
        <taxon>Bacteria</taxon>
        <taxon>Pseudomonadati</taxon>
        <taxon>Pseudomonadota</taxon>
        <taxon>Gammaproteobacteria</taxon>
        <taxon>Oceanospirillales</taxon>
        <taxon>Alcanivoracaceae</taxon>
        <taxon>Isoalcanivorax</taxon>
    </lineage>
</organism>
<dbReference type="EC" id="2.8.1.7" evidence="8"/>
<evidence type="ECO:0000256" key="1">
    <source>
        <dbReference type="ARBA" id="ARBA00001933"/>
    </source>
</evidence>
<evidence type="ECO:0000259" key="9">
    <source>
        <dbReference type="Pfam" id="PF00266"/>
    </source>
</evidence>
<dbReference type="NCBIfam" id="TIGR01979">
    <property type="entry name" value="sufS"/>
    <property type="match status" value="1"/>
</dbReference>
<evidence type="ECO:0000256" key="7">
    <source>
        <dbReference type="RuleBase" id="RU004504"/>
    </source>
</evidence>
<evidence type="ECO:0000256" key="3">
    <source>
        <dbReference type="ARBA" id="ARBA00010447"/>
    </source>
</evidence>
<dbReference type="InterPro" id="IPR000192">
    <property type="entry name" value="Aminotrans_V_dom"/>
</dbReference>
<dbReference type="PANTHER" id="PTHR43586:SF8">
    <property type="entry name" value="CYSTEINE DESULFURASE 1, CHLOROPLASTIC"/>
    <property type="match status" value="1"/>
</dbReference>